<sequence length="480" mass="55638">MLLINFVREENGLYALRKDRHTEEVREKLQDSYRAQVLEIELLPNVYELIEEIRAYDMNHVGILVNPSNTRYVKDFSVILSTECADLKIHMYPIESLDREYDDSALWRGTRFFLTGLYPSAQRENMVTKHICMEDISEDLLKGIAGYVGMNHNLFVRGAGSMDFNRVSRTGYLASNATQIIREEGCSRLVMNGGESEKRFLFTGYAQYREPPDGAEMNTYVGIYRREDLDAFLADMREYARTGLVRQNRMWKPDMIDMCRFCNSSNCSVDSMQRLRVKRSGLYPCLTSDYCAGTAGEPFFRLSVRIKRDKSAAANHRDCVNCGSRESCSKCIALPEFLSQEDFCKLMTNEMRFSYLYKSLLALKFIFNSRILRPEDDIRVVTPLNQKDLCQSKEFILDEDSFLMEKRAGEREYILFSIRRAKVFRVNENFFRLSEIAARGCDIEACARAFGYATEEEKRSIQEAYRQVISKLQDLHMLGG</sequence>
<dbReference type="STRING" id="626523.GCWU000342_00387"/>
<accession>C4G8U0</accession>
<comment type="caution">
    <text evidence="1">The sequence shown here is derived from an EMBL/GenBank/DDBJ whole genome shotgun (WGS) entry which is preliminary data.</text>
</comment>
<organism evidence="1 2">
    <name type="scientific">Shuttleworthella satelles DSM 14600</name>
    <dbReference type="NCBI Taxonomy" id="626523"/>
    <lineage>
        <taxon>Bacteria</taxon>
        <taxon>Bacillati</taxon>
        <taxon>Bacillota</taxon>
        <taxon>Clostridia</taxon>
        <taxon>Lachnospirales</taxon>
        <taxon>Lachnospiraceae</taxon>
        <taxon>Shuttleworthella</taxon>
    </lineage>
</organism>
<evidence type="ECO:0000313" key="1">
    <source>
        <dbReference type="EMBL" id="EEP29037.1"/>
    </source>
</evidence>
<keyword evidence="2" id="KW-1185">Reference proteome</keyword>
<protein>
    <submittedName>
        <fullName evidence="1">Uncharacterized protein</fullName>
    </submittedName>
</protein>
<name>C4G8U0_9FIRM</name>
<gene>
    <name evidence="1" type="ORF">GCWU000342_00387</name>
</gene>
<dbReference type="Proteomes" id="UP000003494">
    <property type="component" value="Unassembled WGS sequence"/>
</dbReference>
<dbReference type="EMBL" id="ACIP02000001">
    <property type="protein sequence ID" value="EEP29037.1"/>
    <property type="molecule type" value="Genomic_DNA"/>
</dbReference>
<dbReference type="eggNOG" id="ENOG502ZCJK">
    <property type="taxonomic scope" value="Bacteria"/>
</dbReference>
<proteinExistence type="predicted"/>
<dbReference type="AlphaFoldDB" id="C4G8U0"/>
<evidence type="ECO:0000313" key="2">
    <source>
        <dbReference type="Proteomes" id="UP000003494"/>
    </source>
</evidence>
<dbReference type="HOGENOM" id="CLU_568465_0_0_9"/>
<dbReference type="RefSeq" id="WP_006905425.1">
    <property type="nucleotide sequence ID" value="NZ_GG665866.1"/>
</dbReference>
<reference evidence="1" key="1">
    <citation type="submission" date="2009-04" db="EMBL/GenBank/DDBJ databases">
        <authorList>
            <person name="Weinstock G."/>
            <person name="Sodergren E."/>
            <person name="Clifton S."/>
            <person name="Fulton L."/>
            <person name="Fulton B."/>
            <person name="Courtney L."/>
            <person name="Fronick C."/>
            <person name="Harrison M."/>
            <person name="Strong C."/>
            <person name="Farmer C."/>
            <person name="Delahaunty K."/>
            <person name="Markovic C."/>
            <person name="Hall O."/>
            <person name="Minx P."/>
            <person name="Tomlinson C."/>
            <person name="Mitreva M."/>
            <person name="Nelson J."/>
            <person name="Hou S."/>
            <person name="Wollam A."/>
            <person name="Pepin K.H."/>
            <person name="Johnson M."/>
            <person name="Bhonagiri V."/>
            <person name="Nash W.E."/>
            <person name="Warren W."/>
            <person name="Chinwalla A."/>
            <person name="Mardis E.R."/>
            <person name="Wilson R.K."/>
        </authorList>
    </citation>
    <scope>NUCLEOTIDE SEQUENCE [LARGE SCALE GENOMIC DNA]</scope>
    <source>
        <strain evidence="1">DSM 14600</strain>
    </source>
</reference>